<evidence type="ECO:0000313" key="3">
    <source>
        <dbReference type="EMBL" id="MDZ8162852.1"/>
    </source>
</evidence>
<organism evidence="3 4">
    <name type="scientific">Microbacterium aquimaris</name>
    <dbReference type="NCBI Taxonomy" id="459816"/>
    <lineage>
        <taxon>Bacteria</taxon>
        <taxon>Bacillati</taxon>
        <taxon>Actinomycetota</taxon>
        <taxon>Actinomycetes</taxon>
        <taxon>Micrococcales</taxon>
        <taxon>Microbacteriaceae</taxon>
        <taxon>Microbacterium</taxon>
    </lineage>
</organism>
<feature type="domain" description="Anti-sigma K factor RskA C-terminal" evidence="2">
    <location>
        <begin position="111"/>
        <end position="245"/>
    </location>
</feature>
<dbReference type="EMBL" id="JAWJYN010000003">
    <property type="protein sequence ID" value="MDZ8162852.1"/>
    <property type="molecule type" value="Genomic_DNA"/>
</dbReference>
<dbReference type="PANTHER" id="PTHR37461">
    <property type="entry name" value="ANTI-SIGMA-K FACTOR RSKA"/>
    <property type="match status" value="1"/>
</dbReference>
<dbReference type="Proteomes" id="UP001291912">
    <property type="component" value="Unassembled WGS sequence"/>
</dbReference>
<keyword evidence="1" id="KW-0812">Transmembrane</keyword>
<dbReference type="InterPro" id="IPR051474">
    <property type="entry name" value="Anti-sigma-K/W_factor"/>
</dbReference>
<accession>A0ABU5NA16</accession>
<keyword evidence="1" id="KW-1133">Transmembrane helix</keyword>
<dbReference type="InterPro" id="IPR018764">
    <property type="entry name" value="RskA_C"/>
</dbReference>
<evidence type="ECO:0000259" key="2">
    <source>
        <dbReference type="Pfam" id="PF10099"/>
    </source>
</evidence>
<keyword evidence="1" id="KW-0472">Membrane</keyword>
<keyword evidence="4" id="KW-1185">Reference proteome</keyword>
<evidence type="ECO:0000256" key="1">
    <source>
        <dbReference type="SAM" id="Phobius"/>
    </source>
</evidence>
<evidence type="ECO:0000313" key="4">
    <source>
        <dbReference type="Proteomes" id="UP001291912"/>
    </source>
</evidence>
<proteinExistence type="predicted"/>
<protein>
    <submittedName>
        <fullName evidence="3">Anti-sigma factor</fullName>
    </submittedName>
</protein>
<feature type="transmembrane region" description="Helical" evidence="1">
    <location>
        <begin position="109"/>
        <end position="129"/>
    </location>
</feature>
<gene>
    <name evidence="3" type="ORF">R2Q92_13535</name>
</gene>
<reference evidence="3 4" key="1">
    <citation type="submission" date="2023-10" db="EMBL/GenBank/DDBJ databases">
        <title>Microbacterium xanthum sp. nov., isolated from seaweed.</title>
        <authorList>
            <person name="Lee S.D."/>
        </authorList>
    </citation>
    <scope>NUCLEOTIDE SEQUENCE [LARGE SCALE GENOMIC DNA]</scope>
    <source>
        <strain evidence="3 4">KCTC 19124</strain>
    </source>
</reference>
<dbReference type="RefSeq" id="WP_194422791.1">
    <property type="nucleotide sequence ID" value="NZ_BAAAPT010000001.1"/>
</dbReference>
<dbReference type="PANTHER" id="PTHR37461:SF1">
    <property type="entry name" value="ANTI-SIGMA-K FACTOR RSKA"/>
    <property type="match status" value="1"/>
</dbReference>
<name>A0ABU5NA16_9MICO</name>
<dbReference type="Pfam" id="PF10099">
    <property type="entry name" value="RskA_C"/>
    <property type="match status" value="1"/>
</dbReference>
<comment type="caution">
    <text evidence="3">The sequence shown here is derived from an EMBL/GenBank/DDBJ whole genome shotgun (WGS) entry which is preliminary data.</text>
</comment>
<sequence>MNRDEFAELSAGHALHALSAEDERAYQAALAADPEWQDMAAQDVDAAGLLGAAVPAEEPPAAIGDALFARIAQTPQIPATPAQEAAMAPPPPRTEAIQTVARQKWMRGMFALAASLVLLVALGFGAVTVNEYLTRPASVVALQQIEDASDSQAATAELASGEGTVTAFWSESLGQAVLVSDDLPALTDEEIYELWFVRGEEAISAGLYRPADGDQPALLEGDLQPGDALAVTIEPAGGSPTGRPSTVPIVVIPTA</sequence>